<comment type="caution">
    <text evidence="1">The sequence shown here is derived from an EMBL/GenBank/DDBJ whole genome shotgun (WGS) entry which is preliminary data.</text>
</comment>
<name>A0ACC2K2K3_PERAE</name>
<reference evidence="1 2" key="1">
    <citation type="journal article" date="2022" name="Hortic Res">
        <title>A haplotype resolved chromosomal level avocado genome allows analysis of novel avocado genes.</title>
        <authorList>
            <person name="Nath O."/>
            <person name="Fletcher S.J."/>
            <person name="Hayward A."/>
            <person name="Shaw L.M."/>
            <person name="Masouleh A.K."/>
            <person name="Furtado A."/>
            <person name="Henry R.J."/>
            <person name="Mitter N."/>
        </authorList>
    </citation>
    <scope>NUCLEOTIDE SEQUENCE [LARGE SCALE GENOMIC DNA]</scope>
    <source>
        <strain evidence="2">cv. Hass</strain>
    </source>
</reference>
<accession>A0ACC2K2K3</accession>
<sequence length="220" mass="24706">MFASGVLKLHGVPRSIVTLRKVDKNLQERDELLQELKLHLQRANNHMKQYADHHRWEEKLKKGDWVIAEVGAIAYSLALPVESKVHLVFHISLLKRKVGDMTQASSMLPPFSKDNCPRLEPLHILNYRWVKRGSKFVTEALVQWKLLPPEDATWEGVEQLQQQFPQINVPLRGGGGGMMTLAHATSRGRGGGCMPCSRSRPHISLVGRGGKGMMTPAHAM</sequence>
<dbReference type="Proteomes" id="UP001234297">
    <property type="component" value="Chromosome 12"/>
</dbReference>
<keyword evidence="2" id="KW-1185">Reference proteome</keyword>
<evidence type="ECO:0000313" key="2">
    <source>
        <dbReference type="Proteomes" id="UP001234297"/>
    </source>
</evidence>
<proteinExistence type="predicted"/>
<organism evidence="1 2">
    <name type="scientific">Persea americana</name>
    <name type="common">Avocado</name>
    <dbReference type="NCBI Taxonomy" id="3435"/>
    <lineage>
        <taxon>Eukaryota</taxon>
        <taxon>Viridiplantae</taxon>
        <taxon>Streptophyta</taxon>
        <taxon>Embryophyta</taxon>
        <taxon>Tracheophyta</taxon>
        <taxon>Spermatophyta</taxon>
        <taxon>Magnoliopsida</taxon>
        <taxon>Magnoliidae</taxon>
        <taxon>Laurales</taxon>
        <taxon>Lauraceae</taxon>
        <taxon>Persea</taxon>
    </lineage>
</organism>
<protein>
    <submittedName>
        <fullName evidence="1">Uncharacterized protein</fullName>
    </submittedName>
</protein>
<dbReference type="EMBL" id="CM056820">
    <property type="protein sequence ID" value="KAJ8615319.1"/>
    <property type="molecule type" value="Genomic_DNA"/>
</dbReference>
<evidence type="ECO:0000313" key="1">
    <source>
        <dbReference type="EMBL" id="KAJ8615319.1"/>
    </source>
</evidence>
<gene>
    <name evidence="1" type="ORF">MRB53_034691</name>
</gene>